<feature type="binding site" evidence="15">
    <location>
        <position position="866"/>
    </location>
    <ligand>
        <name>ATP</name>
        <dbReference type="ChEBI" id="CHEBI:30616"/>
        <label>2</label>
    </ligand>
</feature>
<dbReference type="PANTHER" id="PTHR11405">
    <property type="entry name" value="CARBAMOYLTRANSFERASE FAMILY MEMBER"/>
    <property type="match status" value="1"/>
</dbReference>
<feature type="region of interest" description="Carboxyphosphate synthetic domain" evidence="15">
    <location>
        <begin position="1"/>
        <end position="416"/>
    </location>
</feature>
<dbReference type="EMBL" id="JBHSKY010000008">
    <property type="protein sequence ID" value="MFC5279262.1"/>
    <property type="molecule type" value="Genomic_DNA"/>
</dbReference>
<evidence type="ECO:0000256" key="8">
    <source>
        <dbReference type="ARBA" id="ARBA00022723"/>
    </source>
</evidence>
<evidence type="ECO:0000256" key="15">
    <source>
        <dbReference type="HAMAP-Rule" id="MF_01210"/>
    </source>
</evidence>
<dbReference type="SUPFAM" id="SSF56059">
    <property type="entry name" value="Glutathione synthetase ATP-binding domain-like"/>
    <property type="match status" value="2"/>
</dbReference>
<evidence type="ECO:0000256" key="14">
    <source>
        <dbReference type="ARBA" id="ARBA00048816"/>
    </source>
</evidence>
<feature type="binding site" evidence="15">
    <location>
        <position position="804"/>
    </location>
    <ligand>
        <name>ATP</name>
        <dbReference type="ChEBI" id="CHEBI:30616"/>
        <label>2</label>
    </ligand>
</feature>
<evidence type="ECO:0000256" key="4">
    <source>
        <dbReference type="ARBA" id="ARBA00009799"/>
    </source>
</evidence>
<dbReference type="InterPro" id="IPR036897">
    <property type="entry name" value="CarbamoylP_synth_lsu_oligo_sf"/>
</dbReference>
<dbReference type="SMART" id="SM01096">
    <property type="entry name" value="CPSase_L_D3"/>
    <property type="match status" value="1"/>
</dbReference>
<feature type="region of interest" description="Allosteric domain" evidence="15">
    <location>
        <begin position="964"/>
        <end position="1074"/>
    </location>
</feature>
<keyword evidence="7 15" id="KW-0028">Amino-acid biosynthesis</keyword>
<sequence length="1074" mass="115738">MSEDRTILLIGSGPIQIGQAAEFDYSGAQACRALQEEGARVVLVNSNPATIMTDPETADRVYIEPITPEAIAEVVRIEEPDGVIAGLGGQTGLNVTAELAEQGILEEHDVEVMGTPLDTIYATEDRDLFRRRMEDLGQPVPKSTTISLDEGESVAALTEADLVDRVRESVDAVGGLPVIARTTYTLGGSGSGVVDDFDELVERVRKGLRLSRNSEVLITESISGWVELEYEVMRDADDSCIIICNMENIDPMGIHTGESTVVTPSQVIPDDGHQEMRDAALEVIRDLGIQGGCNIQFAWHDDGTPGGEYRVVEVNPRVSRSSALASKATGYPIARVTAKVALGKRLHEIDNEITGETTAAFEPAIDYVVTKVPRWPIDKFDDVDFELGTAMKSTGEAMSIGRTFEESLTKALRSSEYDPAVDFAEISDATLETEYLERPSPDRPYAMFEAFDRGYSVDDVVELTDIHRWYVERFENVADATAAAAEGDFTAAAMAGRTNAEIAAVAGDGGTTTEVGDVESTVPDRTFKQVDTCAGEFEASTPYYYSARLPEFLAGADTAGAANEVRVDPDVESVVVVGGGPIRIGQGVEFDYCAVHAVRALRELGIDAHVVNNNPETVSTDYDTSDGLFFEPISAEEIADVIETTGADGVMVQFGGQTSVNVGEPLKEEIERRGLDCSILGTSVEAMDLAEDRDRFNVLMDEIGVTQPDGGTATSREEALDLAHRIGYPVLVRPSYVLGGRAMRVVDDDAELEEYIEEAVRVSPDKPILIDQFLDDAVELDVDAVADGEDVLIGGVMEHVESAGVHSGDSACMIPPRSLGDATLERVREVTEDIARALDTVGLLNVQLAVTGVHDPESDAEVYVLEANPRSSRTVPFVSKATGVPIAKLAAKVMTDDVTLADLDVDEQIPEHLSVKEVVLPFDRLPGSDPRLGPEMKSTGEVMGTARSFGKAYDKAQDSTGKPIPESGTAVVDLSAEEFPDPDTSEGEALVEGFSEHFELSTATDLIEAARRGEIDLIVSRQRELLEVAVEEEITYFSTHASAKAALEAIDHAGDDLDVMAVSDRPKRVENWGE</sequence>
<dbReference type="SUPFAM" id="SSF48108">
    <property type="entry name" value="Carbamoyl phosphate synthetase, large subunit connection domain"/>
    <property type="match status" value="1"/>
</dbReference>
<gene>
    <name evidence="15 18" type="primary">carB</name>
    <name evidence="18" type="ORF">ACFPM1_10925</name>
</gene>
<feature type="region of interest" description="Oligomerization domain" evidence="15">
    <location>
        <begin position="417"/>
        <end position="565"/>
    </location>
</feature>
<comment type="pathway">
    <text evidence="3 15">Amino-acid biosynthesis; L-arginine biosynthesis; carbamoyl phosphate from bicarbonate: step 1/1.</text>
</comment>
<protein>
    <recommendedName>
        <fullName evidence="15">Carbamoyl phosphate synthase large chain</fullName>
        <ecNumber evidence="15">6.3.4.16</ecNumber>
        <ecNumber evidence="15">6.3.5.5</ecNumber>
    </recommendedName>
    <alternativeName>
        <fullName evidence="15">Carbamoyl phosphate synthetase ammonia chain</fullName>
    </alternativeName>
</protein>
<keyword evidence="5 15" id="KW-0055">Arginine biosynthesis</keyword>
<feature type="binding site" evidence="15">
    <location>
        <position position="313"/>
    </location>
    <ligand>
        <name>Mg(2+)</name>
        <dbReference type="ChEBI" id="CHEBI:18420"/>
        <label>2</label>
    </ligand>
</feature>
<evidence type="ECO:0000256" key="10">
    <source>
        <dbReference type="ARBA" id="ARBA00022741"/>
    </source>
</evidence>
<comment type="pathway">
    <text evidence="2 15">Pyrimidine metabolism; UMP biosynthesis via de novo pathway; (S)-dihydroorotate from bicarbonate: step 1/3.</text>
</comment>
<dbReference type="PRINTS" id="PR00098">
    <property type="entry name" value="CPSASE"/>
</dbReference>
<evidence type="ECO:0000256" key="2">
    <source>
        <dbReference type="ARBA" id="ARBA00004812"/>
    </source>
</evidence>
<dbReference type="PROSITE" id="PS00866">
    <property type="entry name" value="CPSASE_1"/>
    <property type="match status" value="1"/>
</dbReference>
<evidence type="ECO:0000259" key="17">
    <source>
        <dbReference type="PROSITE" id="PS51855"/>
    </source>
</evidence>
<dbReference type="InterPro" id="IPR011761">
    <property type="entry name" value="ATP-grasp"/>
</dbReference>
<evidence type="ECO:0000256" key="9">
    <source>
        <dbReference type="ARBA" id="ARBA00022737"/>
    </source>
</evidence>
<evidence type="ECO:0000256" key="6">
    <source>
        <dbReference type="ARBA" id="ARBA00022598"/>
    </source>
</evidence>
<feature type="binding site" evidence="15">
    <location>
        <position position="253"/>
    </location>
    <ligand>
        <name>ATP</name>
        <dbReference type="ChEBI" id="CHEBI:30616"/>
        <label>1</label>
    </ligand>
</feature>
<feature type="binding site" evidence="15">
    <location>
        <position position="296"/>
    </location>
    <ligand>
        <name>ATP</name>
        <dbReference type="ChEBI" id="CHEBI:30616"/>
        <label>1</label>
    </ligand>
</feature>
<evidence type="ECO:0000313" key="18">
    <source>
        <dbReference type="EMBL" id="MFC5279262.1"/>
    </source>
</evidence>
<feature type="domain" description="ATP-grasp" evidence="16">
    <location>
        <begin position="130"/>
        <end position="342"/>
    </location>
</feature>
<dbReference type="FunFam" id="3.40.50.20:FF:000001">
    <property type="entry name" value="Carbamoyl-phosphate synthase large chain"/>
    <property type="match status" value="2"/>
</dbReference>
<feature type="binding site" evidence="15">
    <location>
        <position position="779"/>
    </location>
    <ligand>
        <name>ATP</name>
        <dbReference type="ChEBI" id="CHEBI:30616"/>
        <label>2</label>
    </ligand>
</feature>
<feature type="binding site" evidence="15">
    <location>
        <position position="866"/>
    </location>
    <ligand>
        <name>Mn(2+)</name>
        <dbReference type="ChEBI" id="CHEBI:29035"/>
        <label>3</label>
    </ligand>
</feature>
<proteinExistence type="inferred from homology"/>
<dbReference type="PROSITE" id="PS50975">
    <property type="entry name" value="ATP_GRASP"/>
    <property type="match status" value="2"/>
</dbReference>
<feature type="binding site" evidence="15">
    <location>
        <position position="868"/>
    </location>
    <ligand>
        <name>Mn(2+)</name>
        <dbReference type="ChEBI" id="CHEBI:29035"/>
        <label>4</label>
    </ligand>
</feature>
<evidence type="ECO:0000256" key="5">
    <source>
        <dbReference type="ARBA" id="ARBA00022571"/>
    </source>
</evidence>
<dbReference type="PROSITE" id="PS00867">
    <property type="entry name" value="CPSASE_2"/>
    <property type="match status" value="1"/>
</dbReference>
<dbReference type="AlphaFoldDB" id="A0ABD5R2Y8"/>
<dbReference type="Pfam" id="PF02787">
    <property type="entry name" value="CPSase_L_D3"/>
    <property type="match status" value="1"/>
</dbReference>
<keyword evidence="10 15" id="KW-0547">Nucleotide-binding</keyword>
<feature type="binding site" evidence="15">
    <location>
        <position position="866"/>
    </location>
    <ligand>
        <name>Mn(2+)</name>
        <dbReference type="ChEBI" id="CHEBI:29035"/>
        <label>4</label>
    </ligand>
</feature>
<feature type="binding site" evidence="15">
    <location>
        <position position="296"/>
    </location>
    <ligand>
        <name>Mg(2+)</name>
        <dbReference type="ChEBI" id="CHEBI:18420"/>
        <label>1</label>
    </ligand>
</feature>
<dbReference type="InterPro" id="IPR058047">
    <property type="entry name" value="CPSase_preATP-grasp"/>
</dbReference>
<comment type="caution">
    <text evidence="18">The sequence shown here is derived from an EMBL/GenBank/DDBJ whole genome shotgun (WGS) entry which is preliminary data.</text>
</comment>
<feature type="binding site" evidence="15">
    <location>
        <position position="313"/>
    </location>
    <ligand>
        <name>ATP</name>
        <dbReference type="ChEBI" id="CHEBI:30616"/>
        <label>1</label>
    </ligand>
</feature>
<dbReference type="InterPro" id="IPR011607">
    <property type="entry name" value="MGS-like_dom"/>
</dbReference>
<feature type="binding site" evidence="15">
    <location>
        <position position="313"/>
    </location>
    <ligand>
        <name>Mg(2+)</name>
        <dbReference type="ChEBI" id="CHEBI:18420"/>
        <label>1</label>
    </ligand>
</feature>
<dbReference type="PROSITE" id="PS51855">
    <property type="entry name" value="MGS"/>
    <property type="match status" value="1"/>
</dbReference>
<feature type="binding site" evidence="15">
    <location>
        <position position="315"/>
    </location>
    <ligand>
        <name>Mg(2+)</name>
        <dbReference type="ChEBI" id="CHEBI:18420"/>
        <label>2</label>
    </ligand>
</feature>
<feature type="binding site" evidence="15">
    <location>
        <position position="220"/>
    </location>
    <ligand>
        <name>ATP</name>
        <dbReference type="ChEBI" id="CHEBI:30616"/>
        <label>1</label>
    </ligand>
</feature>
<dbReference type="InterPro" id="IPR005480">
    <property type="entry name" value="CPSase_lsu_oligo"/>
</dbReference>
<dbReference type="InterPro" id="IPR006275">
    <property type="entry name" value="CPSase_lsu"/>
</dbReference>
<dbReference type="EC" id="6.3.4.16" evidence="15"/>
<organism evidence="18 19">
    <name type="scientific">Halorubrum rubrum</name>
    <dbReference type="NCBI Taxonomy" id="1126240"/>
    <lineage>
        <taxon>Archaea</taxon>
        <taxon>Methanobacteriati</taxon>
        <taxon>Methanobacteriota</taxon>
        <taxon>Stenosarchaea group</taxon>
        <taxon>Halobacteria</taxon>
        <taxon>Halobacteriales</taxon>
        <taxon>Haloferacaceae</taxon>
        <taxon>Halorubrum</taxon>
    </lineage>
</organism>
<feature type="binding site" evidence="15">
    <location>
        <position position="774"/>
    </location>
    <ligand>
        <name>ATP</name>
        <dbReference type="ChEBI" id="CHEBI:30616"/>
        <label>2</label>
    </ligand>
</feature>
<feature type="binding site" evidence="15">
    <location>
        <position position="296"/>
    </location>
    <ligand>
        <name>Mn(2+)</name>
        <dbReference type="ChEBI" id="CHEBI:29035"/>
        <label>1</label>
    </ligand>
</feature>
<feature type="binding site" evidence="15">
    <location>
        <position position="868"/>
    </location>
    <ligand>
        <name>Mg(2+)</name>
        <dbReference type="ChEBI" id="CHEBI:18420"/>
        <label>4</label>
    </ligand>
</feature>
<keyword evidence="8" id="KW-0479">Metal-binding</keyword>
<dbReference type="Pfam" id="PF02786">
    <property type="entry name" value="CPSase_L_D2"/>
    <property type="match status" value="2"/>
</dbReference>
<comment type="function">
    <text evidence="15">Large subunit of the glutamine-dependent carbamoyl phosphate synthetase (CPSase). CPSase catalyzes the formation of carbamoyl phosphate from the ammonia moiety of glutamine, carbonate, and phosphate donated by ATP, constituting the first step of 2 biosynthetic pathways, one leading to arginine and/or urea and the other to pyrimidine nucleotides. The large subunit (synthetase) binds the substrates ammonia (free or transferred from glutamine from the small subunit), hydrogencarbonate and ATP and carries out an ATP-coupled ligase reaction, activating hydrogencarbonate by forming carboxy phosphate which reacts with ammonia to form carbamoyl phosphate.</text>
</comment>
<comment type="cofactor">
    <cofactor evidence="15">
        <name>Mg(2+)</name>
        <dbReference type="ChEBI" id="CHEBI:18420"/>
    </cofactor>
    <cofactor evidence="15">
        <name>Mn(2+)</name>
        <dbReference type="ChEBI" id="CHEBI:29035"/>
    </cofactor>
    <text evidence="15">Binds 4 Mg(2+) or Mn(2+) ions per subunit.</text>
</comment>
<dbReference type="InterPro" id="IPR005483">
    <property type="entry name" value="CPSase_dom"/>
</dbReference>
<dbReference type="Pfam" id="PF25596">
    <property type="entry name" value="CPSase_L_D1"/>
    <property type="match status" value="2"/>
</dbReference>
<dbReference type="SUPFAM" id="SSF52440">
    <property type="entry name" value="PreATP-grasp domain"/>
    <property type="match status" value="2"/>
</dbReference>
<evidence type="ECO:0000256" key="7">
    <source>
        <dbReference type="ARBA" id="ARBA00022605"/>
    </source>
</evidence>
<evidence type="ECO:0000256" key="12">
    <source>
        <dbReference type="ARBA" id="ARBA00023211"/>
    </source>
</evidence>
<comment type="similarity">
    <text evidence="4 15">Belongs to the CarB family.</text>
</comment>
<comment type="catalytic activity">
    <reaction evidence="13 15">
        <text>hydrogencarbonate + NH4(+) + 2 ATP = carbamoyl phosphate + 2 ADP + phosphate + 2 H(+)</text>
        <dbReference type="Rhea" id="RHEA:18029"/>
        <dbReference type="ChEBI" id="CHEBI:15378"/>
        <dbReference type="ChEBI" id="CHEBI:17544"/>
        <dbReference type="ChEBI" id="CHEBI:28938"/>
        <dbReference type="ChEBI" id="CHEBI:30616"/>
        <dbReference type="ChEBI" id="CHEBI:43474"/>
        <dbReference type="ChEBI" id="CHEBI:58228"/>
        <dbReference type="ChEBI" id="CHEBI:456216"/>
        <dbReference type="EC" id="6.3.4.16"/>
    </reaction>
</comment>
<comment type="domain">
    <text evidence="15">The large subunit is composed of 2 ATP-grasp domains that are involved in binding the 2 ATP molecules needed for carbamoyl phosphate synthesis. The N-terminal ATP-grasp domain (referred to as the carboxyphosphate synthetic component) catalyzes the ATP-dependent phosphorylation of hydrogencarbonate to carboxyphosphate and the subsequent nucleophilic attack by ammonia to form a carbamate intermediate. The C-terminal ATP-grasp domain (referred to as the carbamoyl phosphate synthetic component) then catalyzes the phosphorylation of carbamate with the second ATP to form the end product carbamoyl phosphate. The reactive and unstable enzyme intermediates are sequentially channeled from one active site to the next through the interior of the protein over a distance of at least 96 A.</text>
</comment>
<keyword evidence="15" id="KW-0665">Pyrimidine biosynthesis</keyword>
<keyword evidence="9 15" id="KW-0677">Repeat</keyword>
<dbReference type="EC" id="6.3.5.5" evidence="15"/>
<dbReference type="GO" id="GO:0004088">
    <property type="term" value="F:carbamoyl-phosphate synthase (glutamine-hydrolyzing) activity"/>
    <property type="evidence" value="ECO:0007669"/>
    <property type="project" value="UniProtKB-UniRule"/>
</dbReference>
<dbReference type="FunFam" id="3.30.470.20:FF:000026">
    <property type="entry name" value="Carbamoyl-phosphate synthase large chain"/>
    <property type="match status" value="2"/>
</dbReference>
<feature type="domain" description="ATP-grasp" evidence="16">
    <location>
        <begin position="697"/>
        <end position="895"/>
    </location>
</feature>
<feature type="binding site" evidence="15">
    <location>
        <position position="187"/>
    </location>
    <ligand>
        <name>ATP</name>
        <dbReference type="ChEBI" id="CHEBI:30616"/>
        <label>1</label>
    </ligand>
</feature>
<feature type="binding site" evidence="15">
    <location>
        <position position="254"/>
    </location>
    <ligand>
        <name>ATP</name>
        <dbReference type="ChEBI" id="CHEBI:30616"/>
        <label>1</label>
    </ligand>
</feature>
<feature type="binding site" evidence="15">
    <location>
        <position position="806"/>
    </location>
    <ligand>
        <name>ATP</name>
        <dbReference type="ChEBI" id="CHEBI:30616"/>
        <label>2</label>
    </ligand>
</feature>
<dbReference type="Gene3D" id="3.30.470.20">
    <property type="entry name" value="ATP-grasp fold, B domain"/>
    <property type="match status" value="2"/>
</dbReference>
<comment type="subunit">
    <text evidence="15">Composed of two chains; the small (or glutamine) chain promotes the hydrolysis of glutamine to ammonia, which is used by the large (or ammonia) chain to synthesize carbamoyl phosphate. Tetramer of heterodimers (alpha,beta)4.</text>
</comment>
<dbReference type="InterPro" id="IPR013815">
    <property type="entry name" value="ATP_grasp_subdomain_1"/>
</dbReference>
<feature type="binding site" evidence="15">
    <location>
        <position position="805"/>
    </location>
    <ligand>
        <name>ATP</name>
        <dbReference type="ChEBI" id="CHEBI:30616"/>
        <label>2</label>
    </ligand>
</feature>
<dbReference type="RefSeq" id="WP_256411824.1">
    <property type="nucleotide sequence ID" value="NZ_JANHDM010000006.1"/>
</dbReference>
<keyword evidence="11 15" id="KW-0067">ATP-binding</keyword>
<dbReference type="InterPro" id="IPR016185">
    <property type="entry name" value="PreATP-grasp_dom_sf"/>
</dbReference>
<evidence type="ECO:0000256" key="3">
    <source>
        <dbReference type="ARBA" id="ARBA00005077"/>
    </source>
</evidence>
<feature type="binding site" evidence="15">
    <location>
        <position position="733"/>
    </location>
    <ligand>
        <name>ATP</name>
        <dbReference type="ChEBI" id="CHEBI:30616"/>
        <label>2</label>
    </ligand>
</feature>
<dbReference type="GO" id="GO:0044205">
    <property type="term" value="P:'de novo' UMP biosynthetic process"/>
    <property type="evidence" value="ECO:0007669"/>
    <property type="project" value="UniProtKB-UniRule"/>
</dbReference>
<dbReference type="PANTHER" id="PTHR11405:SF53">
    <property type="entry name" value="CARBAMOYL-PHOSPHATE SYNTHASE [AMMONIA], MITOCHONDRIAL"/>
    <property type="match status" value="1"/>
</dbReference>
<feature type="binding site" evidence="15">
    <location>
        <position position="866"/>
    </location>
    <ligand>
        <name>Mg(2+)</name>
        <dbReference type="ChEBI" id="CHEBI:18420"/>
        <label>4</label>
    </ligand>
</feature>
<evidence type="ECO:0000256" key="11">
    <source>
        <dbReference type="ARBA" id="ARBA00022840"/>
    </source>
</evidence>
<comment type="cofactor">
    <cofactor evidence="1">
        <name>Mn(2+)</name>
        <dbReference type="ChEBI" id="CHEBI:29035"/>
    </cofactor>
</comment>
<feature type="binding site" evidence="15">
    <location>
        <position position="866"/>
    </location>
    <ligand>
        <name>Mg(2+)</name>
        <dbReference type="ChEBI" id="CHEBI:18420"/>
        <label>3</label>
    </ligand>
</feature>
<reference evidence="18 19" key="1">
    <citation type="journal article" date="2019" name="Int. J. Syst. Evol. Microbiol.">
        <title>The Global Catalogue of Microorganisms (GCM) 10K type strain sequencing project: providing services to taxonomists for standard genome sequencing and annotation.</title>
        <authorList>
            <consortium name="The Broad Institute Genomics Platform"/>
            <consortium name="The Broad Institute Genome Sequencing Center for Infectious Disease"/>
            <person name="Wu L."/>
            <person name="Ma J."/>
        </authorList>
    </citation>
    <scope>NUCLEOTIDE SEQUENCE [LARGE SCALE GENOMIC DNA]</scope>
    <source>
        <strain evidence="18 19">CGMCC 1.12124</strain>
    </source>
</reference>
<feature type="binding site" evidence="15">
    <location>
        <position position="313"/>
    </location>
    <ligand>
        <name>Mn(2+)</name>
        <dbReference type="ChEBI" id="CHEBI:29035"/>
        <label>1</label>
    </ligand>
</feature>
<feature type="binding site" evidence="15">
    <location>
        <position position="227"/>
    </location>
    <ligand>
        <name>ATP</name>
        <dbReference type="ChEBI" id="CHEBI:30616"/>
        <label>1</label>
    </ligand>
</feature>
<accession>A0ABD5R2Y8</accession>
<evidence type="ECO:0000256" key="13">
    <source>
        <dbReference type="ARBA" id="ARBA00047359"/>
    </source>
</evidence>
<feature type="binding site" evidence="15">
    <location>
        <position position="126"/>
    </location>
    <ligand>
        <name>ATP</name>
        <dbReference type="ChEBI" id="CHEBI:30616"/>
        <label>1</label>
    </ligand>
</feature>
<feature type="binding site" evidence="15">
    <location>
        <position position="255"/>
    </location>
    <ligand>
        <name>ATP</name>
        <dbReference type="ChEBI" id="CHEBI:30616"/>
        <label>1</label>
    </ligand>
</feature>
<feature type="binding site" evidence="15">
    <location>
        <position position="847"/>
    </location>
    <ligand>
        <name>Mg(2+)</name>
        <dbReference type="ChEBI" id="CHEBI:18420"/>
        <label>3</label>
    </ligand>
</feature>
<feature type="domain" description="MGS-like" evidence="17">
    <location>
        <begin position="962"/>
        <end position="1074"/>
    </location>
</feature>
<dbReference type="FunFam" id="3.30.1490.20:FF:000001">
    <property type="entry name" value="Carbamoyl-phosphate synthase large chain"/>
    <property type="match status" value="1"/>
</dbReference>
<dbReference type="GO" id="GO:0005524">
    <property type="term" value="F:ATP binding"/>
    <property type="evidence" value="ECO:0007669"/>
    <property type="project" value="UniProtKB-UniRule"/>
</dbReference>
<dbReference type="InterPro" id="IPR005479">
    <property type="entry name" value="CPAse_ATP-bd"/>
</dbReference>
<dbReference type="GO" id="GO:0046872">
    <property type="term" value="F:metal ion binding"/>
    <property type="evidence" value="ECO:0007669"/>
    <property type="project" value="UniProtKB-KW"/>
</dbReference>
<dbReference type="NCBIfam" id="NF009455">
    <property type="entry name" value="PRK12815.1"/>
    <property type="match status" value="1"/>
</dbReference>
<dbReference type="Gene3D" id="1.10.1030.10">
    <property type="entry name" value="Carbamoyl-phosphate synthetase, large subunit oligomerisation domain"/>
    <property type="match status" value="1"/>
</dbReference>
<dbReference type="Gene3D" id="3.40.50.20">
    <property type="match status" value="2"/>
</dbReference>
<evidence type="ECO:0000313" key="19">
    <source>
        <dbReference type="Proteomes" id="UP001596118"/>
    </source>
</evidence>
<dbReference type="HAMAP" id="MF_01210_A">
    <property type="entry name" value="CPSase_L_chain_A"/>
    <property type="match status" value="1"/>
</dbReference>
<comment type="caution">
    <text evidence="15">Lacks conserved residue(s) required for the propagation of feature annotation.</text>
</comment>
<dbReference type="NCBIfam" id="TIGR01369">
    <property type="entry name" value="CPSaseII_lrg"/>
    <property type="match status" value="1"/>
</dbReference>
<keyword evidence="12" id="KW-0464">Manganese</keyword>
<feature type="binding site" evidence="15">
    <location>
        <position position="772"/>
    </location>
    <ligand>
        <name>ATP</name>
        <dbReference type="ChEBI" id="CHEBI:30616"/>
        <label>2</label>
    </ligand>
</feature>
<feature type="binding site" evidence="15">
    <location>
        <position position="847"/>
    </location>
    <ligand>
        <name>ATP</name>
        <dbReference type="ChEBI" id="CHEBI:30616"/>
        <label>2</label>
    </ligand>
</feature>
<name>A0ABD5R2Y8_9EURY</name>
<comment type="catalytic activity">
    <reaction evidence="14 15">
        <text>hydrogencarbonate + L-glutamine + 2 ATP + H2O = carbamoyl phosphate + L-glutamate + 2 ADP + phosphate + 2 H(+)</text>
        <dbReference type="Rhea" id="RHEA:18633"/>
        <dbReference type="ChEBI" id="CHEBI:15377"/>
        <dbReference type="ChEBI" id="CHEBI:15378"/>
        <dbReference type="ChEBI" id="CHEBI:17544"/>
        <dbReference type="ChEBI" id="CHEBI:29985"/>
        <dbReference type="ChEBI" id="CHEBI:30616"/>
        <dbReference type="ChEBI" id="CHEBI:43474"/>
        <dbReference type="ChEBI" id="CHEBI:58228"/>
        <dbReference type="ChEBI" id="CHEBI:58359"/>
        <dbReference type="ChEBI" id="CHEBI:456216"/>
        <dbReference type="EC" id="6.3.5.5"/>
    </reaction>
</comment>
<feature type="binding site" evidence="15">
    <location>
        <position position="313"/>
    </location>
    <ligand>
        <name>Mn(2+)</name>
        <dbReference type="ChEBI" id="CHEBI:29035"/>
        <label>2</label>
    </ligand>
</feature>
<keyword evidence="6 15" id="KW-0436">Ligase</keyword>
<feature type="binding site" evidence="15">
    <location>
        <position position="847"/>
    </location>
    <ligand>
        <name>Mn(2+)</name>
        <dbReference type="ChEBI" id="CHEBI:29035"/>
        <label>3</label>
    </ligand>
</feature>
<feature type="binding site" evidence="15">
    <location>
        <position position="181"/>
    </location>
    <ligand>
        <name>ATP</name>
        <dbReference type="ChEBI" id="CHEBI:30616"/>
        <label>1</label>
    </ligand>
</feature>
<feature type="binding site" evidence="15">
    <location>
        <position position="188"/>
    </location>
    <ligand>
        <name>ATP</name>
        <dbReference type="ChEBI" id="CHEBI:30616"/>
        <label>1</label>
    </ligand>
</feature>
<dbReference type="Proteomes" id="UP001596118">
    <property type="component" value="Unassembled WGS sequence"/>
</dbReference>
<feature type="binding site" evidence="15">
    <location>
        <position position="222"/>
    </location>
    <ligand>
        <name>ATP</name>
        <dbReference type="ChEBI" id="CHEBI:30616"/>
        <label>1</label>
    </ligand>
</feature>
<dbReference type="GO" id="GO:0004087">
    <property type="term" value="F:carbamoyl-phosphate synthase (ammonia) activity"/>
    <property type="evidence" value="ECO:0007669"/>
    <property type="project" value="UniProtKB-EC"/>
</dbReference>
<evidence type="ECO:0000256" key="1">
    <source>
        <dbReference type="ARBA" id="ARBA00001936"/>
    </source>
</evidence>
<keyword evidence="19" id="KW-1185">Reference proteome</keyword>
<feature type="binding site" evidence="15">
    <location>
        <position position="807"/>
    </location>
    <ligand>
        <name>ATP</name>
        <dbReference type="ChEBI" id="CHEBI:30616"/>
        <label>2</label>
    </ligand>
</feature>
<evidence type="ECO:0000259" key="16">
    <source>
        <dbReference type="PROSITE" id="PS50975"/>
    </source>
</evidence>
<dbReference type="Gene3D" id="3.30.1490.20">
    <property type="entry name" value="ATP-grasp fold, A domain"/>
    <property type="match status" value="1"/>
</dbReference>
<dbReference type="GO" id="GO:0006526">
    <property type="term" value="P:L-arginine biosynthetic process"/>
    <property type="evidence" value="ECO:0007669"/>
    <property type="project" value="UniProtKB-UniRule"/>
</dbReference>
<dbReference type="NCBIfam" id="NF003671">
    <property type="entry name" value="PRK05294.1"/>
    <property type="match status" value="1"/>
</dbReference>
<feature type="binding site" evidence="15">
    <location>
        <position position="315"/>
    </location>
    <ligand>
        <name>Mn(2+)</name>
        <dbReference type="ChEBI" id="CHEBI:29035"/>
        <label>2</label>
    </ligand>
</feature>